<reference evidence="2 3" key="1">
    <citation type="journal article" date="2019" name="PLoS Negl. Trop. Dis.">
        <title>Revisiting the worldwide diversity of Leptospira species in the environment.</title>
        <authorList>
            <person name="Vincent A.T."/>
            <person name="Schiettekatte O."/>
            <person name="Bourhy P."/>
            <person name="Veyrier F.J."/>
            <person name="Picardeau M."/>
        </authorList>
    </citation>
    <scope>NUCLEOTIDE SEQUENCE [LARGE SCALE GENOMIC DNA]</scope>
    <source>
        <strain evidence="2 3">201702444</strain>
    </source>
</reference>
<dbReference type="RefSeq" id="WP_135669785.1">
    <property type="nucleotide sequence ID" value="NZ_RQGN01000017.1"/>
</dbReference>
<feature type="transmembrane region" description="Helical" evidence="1">
    <location>
        <begin position="73"/>
        <end position="91"/>
    </location>
</feature>
<dbReference type="EMBL" id="RQGN01000017">
    <property type="protein sequence ID" value="TGM08379.1"/>
    <property type="molecule type" value="Genomic_DNA"/>
</dbReference>
<organism evidence="2 3">
    <name type="scientific">Leptospira barantonii</name>
    <dbReference type="NCBI Taxonomy" id="2023184"/>
    <lineage>
        <taxon>Bacteria</taxon>
        <taxon>Pseudomonadati</taxon>
        <taxon>Spirochaetota</taxon>
        <taxon>Spirochaetia</taxon>
        <taxon>Leptospirales</taxon>
        <taxon>Leptospiraceae</taxon>
        <taxon>Leptospira</taxon>
    </lineage>
</organism>
<accession>A0A5F2BRI8</accession>
<evidence type="ECO:0000256" key="1">
    <source>
        <dbReference type="SAM" id="Phobius"/>
    </source>
</evidence>
<dbReference type="OrthoDB" id="327419at2"/>
<feature type="transmembrane region" description="Helical" evidence="1">
    <location>
        <begin position="38"/>
        <end position="61"/>
    </location>
</feature>
<feature type="transmembrane region" description="Helical" evidence="1">
    <location>
        <begin position="97"/>
        <end position="121"/>
    </location>
</feature>
<keyword evidence="1" id="KW-0472">Membrane</keyword>
<proteinExistence type="predicted"/>
<evidence type="ECO:0000313" key="2">
    <source>
        <dbReference type="EMBL" id="TGM08379.1"/>
    </source>
</evidence>
<dbReference type="AlphaFoldDB" id="A0A5F2BRI8"/>
<gene>
    <name evidence="2" type="ORF">EHQ76_03650</name>
</gene>
<keyword evidence="1" id="KW-1133">Transmembrane helix</keyword>
<sequence length="198" mass="22474">MSQITGFFSDLKTSFDSLSQSIQSFLDTIGVITSFLKILFSIVPLDLFLVLIFSLLIVYLFNTISPSTSRSNYTLAVLIVSTLRAFFHNAISQTWNLGPVLLTASYLLIPAYSIFLIRWCFSFLKTMYQRRDALNPKDFESGLNKVQKSFHDLMAKSYGELGSSDSKKPLDRSLLKEQVEELERSLQGLKTLIDSKKE</sequence>
<comment type="caution">
    <text evidence="2">The sequence shown here is derived from an EMBL/GenBank/DDBJ whole genome shotgun (WGS) entry which is preliminary data.</text>
</comment>
<name>A0A5F2BRI8_9LEPT</name>
<protein>
    <submittedName>
        <fullName evidence="2">Uncharacterized protein</fullName>
    </submittedName>
</protein>
<dbReference type="Proteomes" id="UP000298429">
    <property type="component" value="Unassembled WGS sequence"/>
</dbReference>
<evidence type="ECO:0000313" key="3">
    <source>
        <dbReference type="Proteomes" id="UP000298429"/>
    </source>
</evidence>
<keyword evidence="1" id="KW-0812">Transmembrane</keyword>